<gene>
    <name evidence="4" type="ORF">NW74_07060</name>
</gene>
<dbReference type="InterPro" id="IPR051796">
    <property type="entry name" value="ISF_SsuE-like"/>
</dbReference>
<keyword evidence="2" id="KW-0288">FMN</keyword>
<dbReference type="RefSeq" id="WP_041954673.1">
    <property type="nucleotide sequence ID" value="NZ_CAJPUJ010000151.1"/>
</dbReference>
<name>A0A0B4S2R7_9FIRM</name>
<dbReference type="Pfam" id="PF03358">
    <property type="entry name" value="FMN_red"/>
    <property type="match status" value="1"/>
</dbReference>
<dbReference type="AlphaFoldDB" id="A0A0B4S2R7"/>
<dbReference type="STRING" id="33033.NW74_07060"/>
<dbReference type="OrthoDB" id="6398207at2"/>
<evidence type="ECO:0000259" key="3">
    <source>
        <dbReference type="Pfam" id="PF03358"/>
    </source>
</evidence>
<dbReference type="SUPFAM" id="SSF52218">
    <property type="entry name" value="Flavoproteins"/>
    <property type="match status" value="1"/>
</dbReference>
<dbReference type="Proteomes" id="UP000031386">
    <property type="component" value="Chromosome"/>
</dbReference>
<keyword evidence="5" id="KW-1185">Reference proteome</keyword>
<dbReference type="EMBL" id="CP009761">
    <property type="protein sequence ID" value="AIZ37098.1"/>
    <property type="molecule type" value="Genomic_DNA"/>
</dbReference>
<evidence type="ECO:0000313" key="5">
    <source>
        <dbReference type="Proteomes" id="UP000031386"/>
    </source>
</evidence>
<accession>A0A0B4S2R7</accession>
<dbReference type="Gene3D" id="3.40.50.360">
    <property type="match status" value="1"/>
</dbReference>
<proteinExistence type="predicted"/>
<dbReference type="PANTHER" id="PTHR43278:SF2">
    <property type="entry name" value="IRON-SULFUR FLAVOPROTEIN"/>
    <property type="match status" value="1"/>
</dbReference>
<reference evidence="4 5" key="1">
    <citation type="submission" date="2014-10" db="EMBL/GenBank/DDBJ databases">
        <title>Complete genome sequence of Parvimonas micra KCOM 1535 (= ChDC B708).</title>
        <authorList>
            <person name="Kook J.-K."/>
            <person name="Park S.-N."/>
            <person name="Lim Y.K."/>
            <person name="Roh H."/>
        </authorList>
    </citation>
    <scope>NUCLEOTIDE SEQUENCE [LARGE SCALE GENOMIC DNA]</scope>
    <source>
        <strain evidence="5">KCOM 1535 / ChDC B708</strain>
    </source>
</reference>
<sequence length="212" mass="24870">MSKKVIAINMSPRKNWNTAKLLKSAVEGAKSVGAEVEYIDLYDLKFTGCRSCMLCKRKNVEKCKCYWKDDLSPIIDKIFNSDTLFIGTPIYLGRPTSHYFALMERLHFCSLSYDDYSNYFTKKVNVAFFVTMNATLHFYEKMYKEKFENYAKEWNSLNGKVILYPSYNTLQVKDYDRYDMTSFDKEKKKKSNLENFPIDLHNALNIGKELSL</sequence>
<feature type="domain" description="NADPH-dependent FMN reductase-like" evidence="3">
    <location>
        <begin position="4"/>
        <end position="127"/>
    </location>
</feature>
<protein>
    <submittedName>
        <fullName evidence="4">Flavodoxin</fullName>
    </submittedName>
</protein>
<organism evidence="4 5">
    <name type="scientific">Parvimonas micra</name>
    <dbReference type="NCBI Taxonomy" id="33033"/>
    <lineage>
        <taxon>Bacteria</taxon>
        <taxon>Bacillati</taxon>
        <taxon>Bacillota</taxon>
        <taxon>Tissierellia</taxon>
        <taxon>Tissierellales</taxon>
        <taxon>Peptoniphilaceae</taxon>
        <taxon>Parvimonas</taxon>
    </lineage>
</organism>
<keyword evidence="1" id="KW-0285">Flavoprotein</keyword>
<dbReference type="InterPro" id="IPR005025">
    <property type="entry name" value="FMN_Rdtase-like_dom"/>
</dbReference>
<evidence type="ECO:0000313" key="4">
    <source>
        <dbReference type="EMBL" id="AIZ37098.1"/>
    </source>
</evidence>
<dbReference type="InterPro" id="IPR029039">
    <property type="entry name" value="Flavoprotein-like_sf"/>
</dbReference>
<dbReference type="KEGG" id="pmic:NW74_07060"/>
<dbReference type="PANTHER" id="PTHR43278">
    <property type="entry name" value="NAD(P)H-DEPENDENT FMN-CONTAINING OXIDOREDUCTASE YWQN-RELATED"/>
    <property type="match status" value="1"/>
</dbReference>
<dbReference type="GO" id="GO:0016491">
    <property type="term" value="F:oxidoreductase activity"/>
    <property type="evidence" value="ECO:0007669"/>
    <property type="project" value="InterPro"/>
</dbReference>
<evidence type="ECO:0000256" key="2">
    <source>
        <dbReference type="ARBA" id="ARBA00022643"/>
    </source>
</evidence>
<evidence type="ECO:0000256" key="1">
    <source>
        <dbReference type="ARBA" id="ARBA00022630"/>
    </source>
</evidence>